<dbReference type="Pfam" id="PF07474">
    <property type="entry name" value="G2F"/>
    <property type="match status" value="1"/>
</dbReference>
<evidence type="ECO:0000256" key="5">
    <source>
        <dbReference type="ARBA" id="ARBA00022837"/>
    </source>
</evidence>
<dbReference type="SMART" id="SM00539">
    <property type="entry name" value="NIDO"/>
    <property type="match status" value="1"/>
</dbReference>
<dbReference type="Proteomes" id="UP000035642">
    <property type="component" value="Unassembled WGS sequence"/>
</dbReference>
<dbReference type="Pfam" id="PF06119">
    <property type="entry name" value="NIDO"/>
    <property type="match status" value="1"/>
</dbReference>
<name>A0A158P9V5_ANGCA</name>
<feature type="region of interest" description="Disordered" evidence="7">
    <location>
        <begin position="631"/>
        <end position="672"/>
    </location>
</feature>
<dbReference type="InterPro" id="IPR006605">
    <property type="entry name" value="G2_nidogen/fibulin_G2F"/>
</dbReference>
<dbReference type="SUPFAM" id="SSF54511">
    <property type="entry name" value="GFP-like"/>
    <property type="match status" value="1"/>
</dbReference>
<keyword evidence="11" id="KW-1185">Reference proteome</keyword>
<feature type="chain" id="PRO_5007630132" evidence="8">
    <location>
        <begin position="19"/>
        <end position="694"/>
    </location>
</feature>
<feature type="compositionally biased region" description="Polar residues" evidence="7">
    <location>
        <begin position="641"/>
        <end position="668"/>
    </location>
</feature>
<feature type="region of interest" description="Disordered" evidence="7">
    <location>
        <begin position="306"/>
        <end position="361"/>
    </location>
</feature>
<feature type="compositionally biased region" description="Basic and acidic residues" evidence="7">
    <location>
        <begin position="315"/>
        <end position="359"/>
    </location>
</feature>
<dbReference type="Gene3D" id="2.40.155.10">
    <property type="entry name" value="Green fluorescent protein"/>
    <property type="match status" value="1"/>
</dbReference>
<dbReference type="PANTHER" id="PTHR13802">
    <property type="entry name" value="MUCIN 4-RELATED"/>
    <property type="match status" value="1"/>
</dbReference>
<evidence type="ECO:0000256" key="8">
    <source>
        <dbReference type="SAM" id="SignalP"/>
    </source>
</evidence>
<evidence type="ECO:0000256" key="4">
    <source>
        <dbReference type="ARBA" id="ARBA00022729"/>
    </source>
</evidence>
<keyword evidence="6" id="KW-0325">Glycoprotein</keyword>
<dbReference type="PANTHER" id="PTHR13802:SF65">
    <property type="entry name" value="NIDOGEN"/>
    <property type="match status" value="1"/>
</dbReference>
<dbReference type="WBParaSite" id="ACAC_0000867301-mRNA-1">
    <property type="protein sequence ID" value="ACAC_0000867301-mRNA-1"/>
    <property type="gene ID" value="ACAC_0000867301"/>
</dbReference>
<reference evidence="12" key="2">
    <citation type="submission" date="2016-04" db="UniProtKB">
        <authorList>
            <consortium name="WormBaseParasite"/>
        </authorList>
    </citation>
    <scope>IDENTIFICATION</scope>
</reference>
<evidence type="ECO:0000256" key="3">
    <source>
        <dbReference type="ARBA" id="ARBA00022530"/>
    </source>
</evidence>
<dbReference type="InterPro" id="IPR009017">
    <property type="entry name" value="GFP"/>
</dbReference>
<reference evidence="11" key="1">
    <citation type="submission" date="2012-09" db="EMBL/GenBank/DDBJ databases">
        <authorList>
            <person name="Martin A.A."/>
        </authorList>
    </citation>
    <scope>NUCLEOTIDE SEQUENCE</scope>
</reference>
<keyword evidence="4 8" id="KW-0732">Signal</keyword>
<keyword evidence="3" id="KW-0272">Extracellular matrix</keyword>
<evidence type="ECO:0000259" key="10">
    <source>
        <dbReference type="PROSITE" id="PS51220"/>
    </source>
</evidence>
<dbReference type="GO" id="GO:0007160">
    <property type="term" value="P:cell-matrix adhesion"/>
    <property type="evidence" value="ECO:0007669"/>
    <property type="project" value="InterPro"/>
</dbReference>
<feature type="domain" description="Nidogen G2 beta-barrel" evidence="9">
    <location>
        <begin position="415"/>
        <end position="640"/>
    </location>
</feature>
<keyword evidence="5" id="KW-0106">Calcium</keyword>
<feature type="signal peptide" evidence="8">
    <location>
        <begin position="1"/>
        <end position="18"/>
    </location>
</feature>
<dbReference type="PROSITE" id="PS50993">
    <property type="entry name" value="NIDOGEN_G2"/>
    <property type="match status" value="1"/>
</dbReference>
<keyword evidence="2" id="KW-0964">Secreted</keyword>
<evidence type="ECO:0000259" key="9">
    <source>
        <dbReference type="PROSITE" id="PS50993"/>
    </source>
</evidence>
<dbReference type="InterPro" id="IPR003886">
    <property type="entry name" value="NIDO_dom"/>
</dbReference>
<proteinExistence type="predicted"/>
<dbReference type="PROSITE" id="PS51220">
    <property type="entry name" value="NIDO"/>
    <property type="match status" value="1"/>
</dbReference>
<dbReference type="InterPro" id="IPR051495">
    <property type="entry name" value="Epithelial_Barrier/Signaling"/>
</dbReference>
<evidence type="ECO:0000256" key="1">
    <source>
        <dbReference type="ARBA" id="ARBA00004498"/>
    </source>
</evidence>
<dbReference type="InterPro" id="IPR000742">
    <property type="entry name" value="EGF"/>
</dbReference>
<dbReference type="SMART" id="SM00682">
    <property type="entry name" value="G2F"/>
    <property type="match status" value="1"/>
</dbReference>
<protein>
    <submittedName>
        <fullName evidence="12">Nidogen-1</fullName>
    </submittedName>
</protein>
<dbReference type="PROSITE" id="PS01186">
    <property type="entry name" value="EGF_2"/>
    <property type="match status" value="1"/>
</dbReference>
<feature type="region of interest" description="Disordered" evidence="7">
    <location>
        <begin position="230"/>
        <end position="256"/>
    </location>
</feature>
<evidence type="ECO:0000256" key="7">
    <source>
        <dbReference type="SAM" id="MobiDB-lite"/>
    </source>
</evidence>
<evidence type="ECO:0000313" key="12">
    <source>
        <dbReference type="WBParaSite" id="ACAC_0000867301-mRNA-1"/>
    </source>
</evidence>
<sequence>MRLKVFLLVWILLIQAQAQLFDYGTRAGDQTLEISSGQHAVAIDVPMVYMENSYNEIYISPNGIIGFGERLPDGVEPLQRLNKSAIAVFYAPVSEGKIYFRTTSSDQRLIRRLTDYIHKTFADSSEFSTLQAMVVTWHEMQNKELDDKATFQLVLASDGMTTYAVIQFLALPWSVSGGIYAQSGFSLADGRHRSNINSGTPDVKDLVGLSNNPEGSFVFRISGATIEDPRENVDDYDYTNYDQTDYDGDDRKPPADCPVDPYGDRCPEGCNILTDERHCSRCVCAEPNPEDGAEDNQLSDYTVHEKLPQRPHAPSVDRRTQDSTSEPQREAEGTDKKPNELEREHEREPAPQHAQEGEQRTNVVNCASAGQEACNPNALCRMLSSKNFRDFASGFCCECQPGFYGNGKECLKSGDPQRISGSFEGVINGIPIDRTDLHTFITPTDGHAYTAISKIPSDLGYPLLLLNPIGSIMGWLFAEVKSPSVYNGFQLAGGLFNRTVTLHIGDRNHLTIRQQFSGRDIYHYFKSTVFVSGTLPDIAPDTEIVFPNYEEEYRRERPGLVRSYTGVDILLKEAGQQRTIRMTIDQQIQFKECPHQNFDKDSAVALRVEGVHVTYDSHEGIVRYASRNYASEVGRERNPSESDMGSSISSRQQAGTQHQAQNPTTNRGEVSYFPRYLRRRSPCVHVAEYAVSSR</sequence>
<evidence type="ECO:0000256" key="6">
    <source>
        <dbReference type="ARBA" id="ARBA00023180"/>
    </source>
</evidence>
<organism evidence="11 12">
    <name type="scientific">Angiostrongylus cantonensis</name>
    <name type="common">Rat lungworm</name>
    <dbReference type="NCBI Taxonomy" id="6313"/>
    <lineage>
        <taxon>Eukaryota</taxon>
        <taxon>Metazoa</taxon>
        <taxon>Ecdysozoa</taxon>
        <taxon>Nematoda</taxon>
        <taxon>Chromadorea</taxon>
        <taxon>Rhabditida</taxon>
        <taxon>Rhabditina</taxon>
        <taxon>Rhabditomorpha</taxon>
        <taxon>Strongyloidea</taxon>
        <taxon>Metastrongylidae</taxon>
        <taxon>Angiostrongylus</taxon>
    </lineage>
</organism>
<accession>A0A158P9V5</accession>
<comment type="subcellular location">
    <subcellularLocation>
        <location evidence="1">Secreted</location>
        <location evidence="1">Extracellular space</location>
        <location evidence="1">Extracellular matrix</location>
    </subcellularLocation>
</comment>
<feature type="domain" description="NIDO" evidence="10">
    <location>
        <begin position="84"/>
        <end position="224"/>
    </location>
</feature>
<dbReference type="STRING" id="6313.A0A158P9V5"/>
<evidence type="ECO:0000256" key="2">
    <source>
        <dbReference type="ARBA" id="ARBA00022525"/>
    </source>
</evidence>
<dbReference type="AlphaFoldDB" id="A0A158P9V5"/>
<evidence type="ECO:0000313" key="11">
    <source>
        <dbReference type="Proteomes" id="UP000035642"/>
    </source>
</evidence>